<proteinExistence type="inferred from homology"/>
<evidence type="ECO:0000256" key="7">
    <source>
        <dbReference type="SAM" id="MobiDB-lite"/>
    </source>
</evidence>
<organism evidence="9 10">
    <name type="scientific">Chrysodeixis includens</name>
    <name type="common">Soybean looper</name>
    <name type="synonym">Pseudoplusia includens</name>
    <dbReference type="NCBI Taxonomy" id="689277"/>
    <lineage>
        <taxon>Eukaryota</taxon>
        <taxon>Metazoa</taxon>
        <taxon>Ecdysozoa</taxon>
        <taxon>Arthropoda</taxon>
        <taxon>Hexapoda</taxon>
        <taxon>Insecta</taxon>
        <taxon>Pterygota</taxon>
        <taxon>Neoptera</taxon>
        <taxon>Endopterygota</taxon>
        <taxon>Lepidoptera</taxon>
        <taxon>Glossata</taxon>
        <taxon>Ditrysia</taxon>
        <taxon>Noctuoidea</taxon>
        <taxon>Noctuidae</taxon>
        <taxon>Plusiinae</taxon>
        <taxon>Chrysodeixis</taxon>
    </lineage>
</organism>
<evidence type="ECO:0000256" key="3">
    <source>
        <dbReference type="ARBA" id="ARBA00022737"/>
    </source>
</evidence>
<reference evidence="9" key="1">
    <citation type="submission" date="2021-12" db="EMBL/GenBank/DDBJ databases">
        <authorList>
            <person name="King R."/>
        </authorList>
    </citation>
    <scope>NUCLEOTIDE SEQUENCE</scope>
</reference>
<feature type="region of interest" description="Disordered" evidence="7">
    <location>
        <begin position="277"/>
        <end position="296"/>
    </location>
</feature>
<dbReference type="AlphaFoldDB" id="A0A9P0FTM1"/>
<dbReference type="Gene3D" id="6.10.140.1200">
    <property type="match status" value="1"/>
</dbReference>
<dbReference type="CDD" id="cd13229">
    <property type="entry name" value="PH_TFIIH"/>
    <property type="match status" value="1"/>
</dbReference>
<dbReference type="Proteomes" id="UP001154114">
    <property type="component" value="Chromosome 22"/>
</dbReference>
<dbReference type="FunFam" id="2.30.29.30:FF:000479">
    <property type="entry name" value="General transcription factor IIH subunit"/>
    <property type="match status" value="1"/>
</dbReference>
<gene>
    <name evidence="9" type="ORF">CINC_LOCUS7016</name>
</gene>
<dbReference type="InterPro" id="IPR011993">
    <property type="entry name" value="PH-like_dom_sf"/>
</dbReference>
<keyword evidence="4" id="KW-0805">Transcription regulation</keyword>
<evidence type="ECO:0000313" key="9">
    <source>
        <dbReference type="EMBL" id="CAH0596201.1"/>
    </source>
</evidence>
<dbReference type="SUPFAM" id="SSF140383">
    <property type="entry name" value="BSD domain-like"/>
    <property type="match status" value="2"/>
</dbReference>
<dbReference type="GO" id="GO:0000439">
    <property type="term" value="C:transcription factor TFIIH core complex"/>
    <property type="evidence" value="ECO:0007669"/>
    <property type="project" value="InterPro"/>
</dbReference>
<dbReference type="InterPro" id="IPR027079">
    <property type="entry name" value="Tfb1/GTF2H1"/>
</dbReference>
<dbReference type="SUPFAM" id="SSF50729">
    <property type="entry name" value="PH domain-like"/>
    <property type="match status" value="1"/>
</dbReference>
<feature type="compositionally biased region" description="Low complexity" evidence="7">
    <location>
        <begin position="319"/>
        <end position="347"/>
    </location>
</feature>
<evidence type="ECO:0000256" key="6">
    <source>
        <dbReference type="ARBA" id="ARBA00023242"/>
    </source>
</evidence>
<feature type="domain" description="BSD" evidence="8">
    <location>
        <begin position="180"/>
        <end position="232"/>
    </location>
</feature>
<sequence>MTTSSEDVLLSVGYVRFKKGYGTLYVMNQRLAWMLENSDTVAVSHKYADIKTQKISPVGKPKVQLQVVLHDGSCSTFHFVNPAGAEEQAKDRDQVKMLLQNLLPKFKRQIDGELEMKSRLLSLHPTLKHLYEDLVISKVINSEEYWNTPTLKTYTESNNVKQEAGVSGAFLADIQPQTDGCNGLKYNLTQDIIDAIFKTYPAVRKKHVDYVPNKMTEAEFWTKFFQSHYFHRDRIASSSSKDLFGECAKLDDQAIASAMKHTTLDLTVDLPQFTESIPLLPSEDDAPPEKDRGDSTSIHRNMIKRFNQHSIMVLKASHKTNSSNNNNSSSKTTNNNKVVENGVKEANGVTEKRTADESSTEAPNKKQRILEKLHYEDLEDSGSNEDMQELKLSKIERYLLGPSTQTHQSNTYTNPPPLSALASICQAWSSGQQCWRPVRVSAGACVAALGELSPGGALMRHHHAASMAQLIPPDVKSELHRIYLSGGELLRELWRCFPQPGSADTEDNSARAEKFYEALLRFRNVKLRPFEEKMLRDLTPLATTLTRHMNQMIDTACAKYAMWQQRQAKLR</sequence>
<dbReference type="Gene3D" id="2.30.29.30">
    <property type="entry name" value="Pleckstrin-homology domain (PH domain)/Phosphotyrosine-binding domain (PTB)"/>
    <property type="match status" value="1"/>
</dbReference>
<dbReference type="PROSITE" id="PS50858">
    <property type="entry name" value="BSD"/>
    <property type="match status" value="2"/>
</dbReference>
<dbReference type="InterPro" id="IPR005607">
    <property type="entry name" value="BSD_dom"/>
</dbReference>
<keyword evidence="10" id="KW-1185">Reference proteome</keyword>
<comment type="similarity">
    <text evidence="2">Belongs to the TFB1 family.</text>
</comment>
<dbReference type="EMBL" id="LR824025">
    <property type="protein sequence ID" value="CAH0596201.1"/>
    <property type="molecule type" value="Genomic_DNA"/>
</dbReference>
<dbReference type="Pfam" id="PF08567">
    <property type="entry name" value="PH_TFIIH"/>
    <property type="match status" value="1"/>
</dbReference>
<comment type="subcellular location">
    <subcellularLocation>
        <location evidence="1">Nucleus</location>
    </subcellularLocation>
</comment>
<dbReference type="SMART" id="SM00751">
    <property type="entry name" value="BSD"/>
    <property type="match status" value="2"/>
</dbReference>
<name>A0A9P0FTM1_CHRIL</name>
<keyword evidence="5" id="KW-0804">Transcription</keyword>
<dbReference type="InterPro" id="IPR013876">
    <property type="entry name" value="TFIIH_BTF_p62_N"/>
</dbReference>
<evidence type="ECO:0000256" key="5">
    <source>
        <dbReference type="ARBA" id="ARBA00023163"/>
    </source>
</evidence>
<evidence type="ECO:0000313" key="10">
    <source>
        <dbReference type="Proteomes" id="UP001154114"/>
    </source>
</evidence>
<dbReference type="GO" id="GO:0006351">
    <property type="term" value="P:DNA-templated transcription"/>
    <property type="evidence" value="ECO:0007669"/>
    <property type="project" value="InterPro"/>
</dbReference>
<dbReference type="InterPro" id="IPR035925">
    <property type="entry name" value="BSD_dom_sf"/>
</dbReference>
<dbReference type="PANTHER" id="PTHR12856">
    <property type="entry name" value="TRANSCRIPTION INITIATION FACTOR IIH-RELATED"/>
    <property type="match status" value="1"/>
</dbReference>
<evidence type="ECO:0000259" key="8">
    <source>
        <dbReference type="PROSITE" id="PS50858"/>
    </source>
</evidence>
<keyword evidence="6" id="KW-0539">Nucleus</keyword>
<dbReference type="GO" id="GO:0006289">
    <property type="term" value="P:nucleotide-excision repair"/>
    <property type="evidence" value="ECO:0007669"/>
    <property type="project" value="InterPro"/>
</dbReference>
<keyword evidence="3" id="KW-0677">Repeat</keyword>
<dbReference type="Gene3D" id="1.10.3970.10">
    <property type="entry name" value="BSD domain"/>
    <property type="match status" value="1"/>
</dbReference>
<dbReference type="OrthoDB" id="360521at2759"/>
<dbReference type="Pfam" id="PF03909">
    <property type="entry name" value="BSD"/>
    <property type="match status" value="1"/>
</dbReference>
<feature type="region of interest" description="Disordered" evidence="7">
    <location>
        <begin position="318"/>
        <end position="365"/>
    </location>
</feature>
<evidence type="ECO:0000256" key="1">
    <source>
        <dbReference type="ARBA" id="ARBA00004123"/>
    </source>
</evidence>
<evidence type="ECO:0000256" key="4">
    <source>
        <dbReference type="ARBA" id="ARBA00023015"/>
    </source>
</evidence>
<protein>
    <recommendedName>
        <fullName evidence="8">BSD domain-containing protein</fullName>
    </recommendedName>
</protein>
<feature type="domain" description="BSD" evidence="8">
    <location>
        <begin position="104"/>
        <end position="146"/>
    </location>
</feature>
<accession>A0A9P0FTM1</accession>
<evidence type="ECO:0000256" key="2">
    <source>
        <dbReference type="ARBA" id="ARBA00009448"/>
    </source>
</evidence>